<name>A0ABT8MNM2_9BACL</name>
<keyword evidence="1" id="KW-1133">Transmembrane helix</keyword>
<sequence length="347" mass="40847">MNDRKFSLTVMAIFAILTLAVVTFNYWMDPLWNFSHAHEYNDVQLVTDEREQKTANQIYVPKNKDTLLLGSSRSTYIHHDGFKNWKVYNYSVANLSMREYYTMMDFAFEQNPDYERVILGVDFFKSSTQEAEAPRSIQNHVKRVTQPFYRAKNLLSFDLMKTSAQNLQMSADDEITEDRLYNREGDAFARKLSEEETLSDTEDKIKKFESTFYGKSYTYYPRYKEIMKKVHDLHPEAEKMVYTTPISSELFKSLVSTGLYEEYEIWLRNLVEVYGGVWNFMYPNSVTNDITNYYDGHHFYPEVGYYIASRMEQGDNAEAPEDFGVYVTPDTIDSHLKQVKKLVDELN</sequence>
<accession>A0ABT8MNM2</accession>
<evidence type="ECO:0000256" key="1">
    <source>
        <dbReference type="SAM" id="Phobius"/>
    </source>
</evidence>
<evidence type="ECO:0000313" key="2">
    <source>
        <dbReference type="EMBL" id="MDN7226464.1"/>
    </source>
</evidence>
<organism evidence="2 3">
    <name type="scientific">Planococcus liqunii</name>
    <dbReference type="NCBI Taxonomy" id="3058394"/>
    <lineage>
        <taxon>Bacteria</taxon>
        <taxon>Bacillati</taxon>
        <taxon>Bacillota</taxon>
        <taxon>Bacilli</taxon>
        <taxon>Bacillales</taxon>
        <taxon>Caryophanaceae</taxon>
        <taxon>Planococcus</taxon>
    </lineage>
</organism>
<gene>
    <name evidence="2" type="ORF">QWY15_04065</name>
</gene>
<comment type="caution">
    <text evidence="2">The sequence shown here is derived from an EMBL/GenBank/DDBJ whole genome shotgun (WGS) entry which is preliminary data.</text>
</comment>
<dbReference type="EMBL" id="JAUJWW010000001">
    <property type="protein sequence ID" value="MDN7226464.1"/>
    <property type="molecule type" value="Genomic_DNA"/>
</dbReference>
<evidence type="ECO:0000313" key="3">
    <source>
        <dbReference type="Proteomes" id="UP001172054"/>
    </source>
</evidence>
<keyword evidence="1" id="KW-0472">Membrane</keyword>
<dbReference type="SUPFAM" id="SSF52266">
    <property type="entry name" value="SGNH hydrolase"/>
    <property type="match status" value="1"/>
</dbReference>
<dbReference type="RefSeq" id="WP_301725509.1">
    <property type="nucleotide sequence ID" value="NZ_JAUJWW010000001.1"/>
</dbReference>
<keyword evidence="3" id="KW-1185">Reference proteome</keyword>
<evidence type="ECO:0008006" key="4">
    <source>
        <dbReference type="Google" id="ProtNLM"/>
    </source>
</evidence>
<reference evidence="2 3" key="1">
    <citation type="submission" date="2023-06" db="EMBL/GenBank/DDBJ databases">
        <title>Novel species in genus Planococcus.</title>
        <authorList>
            <person name="Ning S."/>
        </authorList>
    </citation>
    <scope>NUCLEOTIDE SEQUENCE [LARGE SCALE GENOMIC DNA]</scope>
    <source>
        <strain evidence="2 3">N064</strain>
    </source>
</reference>
<protein>
    <recommendedName>
        <fullName evidence="4">D-alanyl-lipoteichoic acid biosynthesis protein DltD</fullName>
    </recommendedName>
</protein>
<dbReference type="Proteomes" id="UP001172054">
    <property type="component" value="Unassembled WGS sequence"/>
</dbReference>
<proteinExistence type="predicted"/>
<feature type="transmembrane region" description="Helical" evidence="1">
    <location>
        <begin position="6"/>
        <end position="27"/>
    </location>
</feature>
<keyword evidence="1" id="KW-0812">Transmembrane</keyword>